<evidence type="ECO:0000313" key="3">
    <source>
        <dbReference type="EMBL" id="KAK1928062.1"/>
    </source>
</evidence>
<evidence type="ECO:0000259" key="2">
    <source>
        <dbReference type="Pfam" id="PF21631"/>
    </source>
</evidence>
<gene>
    <name evidence="3" type="ORF">DB88DRAFT_508108</name>
</gene>
<dbReference type="InterPro" id="IPR051719">
    <property type="entry name" value="CASTOR_mTORC1"/>
</dbReference>
<keyword evidence="4" id="KW-1185">Reference proteome</keyword>
<dbReference type="InterPro" id="IPR045865">
    <property type="entry name" value="ACT-like_dom_sf"/>
</dbReference>
<dbReference type="EMBL" id="JAODAN010000001">
    <property type="protein sequence ID" value="KAK1928062.1"/>
    <property type="molecule type" value="Genomic_DNA"/>
</dbReference>
<dbReference type="Pfam" id="PF13840">
    <property type="entry name" value="ACT_7"/>
    <property type="match status" value="1"/>
</dbReference>
<dbReference type="Proteomes" id="UP001182556">
    <property type="component" value="Unassembled WGS sequence"/>
</dbReference>
<protein>
    <submittedName>
        <fullName evidence="3">ACT domain-containing protein</fullName>
    </submittedName>
</protein>
<proteinExistence type="predicted"/>
<dbReference type="PIRSF" id="PIRSF008459">
    <property type="entry name" value="UCP008459"/>
    <property type="match status" value="1"/>
</dbReference>
<dbReference type="PANTHER" id="PTHR31131:SF6">
    <property type="entry name" value="CASTOR ACT DOMAIN-CONTAINING PROTEIN"/>
    <property type="match status" value="1"/>
</dbReference>
<name>A0AAD9FXZ4_PAPLA</name>
<accession>A0AAD9FXZ4</accession>
<dbReference type="Pfam" id="PF21631">
    <property type="entry name" value="A9CJY8-like_N"/>
    <property type="match status" value="1"/>
</dbReference>
<comment type="caution">
    <text evidence="3">The sequence shown here is derived from an EMBL/GenBank/DDBJ whole genome shotgun (WGS) entry which is preliminary data.</text>
</comment>
<evidence type="ECO:0000313" key="4">
    <source>
        <dbReference type="Proteomes" id="UP001182556"/>
    </source>
</evidence>
<organism evidence="3 4">
    <name type="scientific">Papiliotrema laurentii</name>
    <name type="common">Cryptococcus laurentii</name>
    <dbReference type="NCBI Taxonomy" id="5418"/>
    <lineage>
        <taxon>Eukaryota</taxon>
        <taxon>Fungi</taxon>
        <taxon>Dikarya</taxon>
        <taxon>Basidiomycota</taxon>
        <taxon>Agaricomycotina</taxon>
        <taxon>Tremellomycetes</taxon>
        <taxon>Tremellales</taxon>
        <taxon>Rhynchogastremaceae</taxon>
        <taxon>Papiliotrema</taxon>
    </lineage>
</organism>
<dbReference type="PANTHER" id="PTHR31131">
    <property type="entry name" value="CHROMOSOME 1, WHOLE GENOME SHOTGUN SEQUENCE"/>
    <property type="match status" value="1"/>
</dbReference>
<sequence length="134" mass="14673">MIDKTHPSLAITPLPTPLHLHQYPADSPLPPWASVPTPFLSITRTDEELSIVYASPRRHDDDATYEGPWRGLRVAGPMDLSMTGILNALTSPLKTAQVPIFALSTWNTDYVLVPWDRTADAVAALRADGWTVGS</sequence>
<reference evidence="3" key="1">
    <citation type="submission" date="2023-02" db="EMBL/GenBank/DDBJ databases">
        <title>Identification and recombinant expression of a fungal hydrolase from Papiliotrema laurentii that hydrolyzes apple cutin and clears colloidal polyester polyurethane.</title>
        <authorList>
            <consortium name="DOE Joint Genome Institute"/>
            <person name="Roman V.A."/>
            <person name="Bojanowski C."/>
            <person name="Crable B.R."/>
            <person name="Wagner D.N."/>
            <person name="Hung C.S."/>
            <person name="Nadeau L.J."/>
            <person name="Schratz L."/>
            <person name="Haridas S."/>
            <person name="Pangilinan J."/>
            <person name="Lipzen A."/>
            <person name="Na H."/>
            <person name="Yan M."/>
            <person name="Ng V."/>
            <person name="Grigoriev I.V."/>
            <person name="Spatafora J.W."/>
            <person name="Barlow D."/>
            <person name="Biffinger J."/>
            <person name="Kelley-Loughnane N."/>
            <person name="Varaljay V.A."/>
            <person name="Crookes-Goodson W.J."/>
        </authorList>
    </citation>
    <scope>NUCLEOTIDE SEQUENCE</scope>
    <source>
        <strain evidence="3">5307AH</strain>
    </source>
</reference>
<dbReference type="GO" id="GO:0006520">
    <property type="term" value="P:amino acid metabolic process"/>
    <property type="evidence" value="ECO:0007669"/>
    <property type="project" value="UniProtKB-ARBA"/>
</dbReference>
<dbReference type="InterPro" id="IPR027795">
    <property type="entry name" value="CASTOR_ACT_dom"/>
</dbReference>
<dbReference type="GO" id="GO:0046394">
    <property type="term" value="P:carboxylic acid biosynthetic process"/>
    <property type="evidence" value="ECO:0007669"/>
    <property type="project" value="UniProtKB-ARBA"/>
</dbReference>
<dbReference type="Gene3D" id="3.30.2130.10">
    <property type="entry name" value="VC0802-like"/>
    <property type="match status" value="1"/>
</dbReference>
<dbReference type="InterPro" id="IPR016540">
    <property type="entry name" value="UCP008459"/>
</dbReference>
<dbReference type="InterPro" id="IPR049447">
    <property type="entry name" value="A9CJY8-like_N"/>
</dbReference>
<dbReference type="AlphaFoldDB" id="A0AAD9FXZ4"/>
<feature type="domain" description="A9CJY8-like N-terminal" evidence="2">
    <location>
        <begin position="25"/>
        <end position="52"/>
    </location>
</feature>
<evidence type="ECO:0000259" key="1">
    <source>
        <dbReference type="Pfam" id="PF13840"/>
    </source>
</evidence>
<dbReference type="SUPFAM" id="SSF55021">
    <property type="entry name" value="ACT-like"/>
    <property type="match status" value="2"/>
</dbReference>
<feature type="domain" description="CASTOR ACT" evidence="1">
    <location>
        <begin position="67"/>
        <end position="126"/>
    </location>
</feature>